<dbReference type="InterPro" id="IPR002528">
    <property type="entry name" value="MATE_fam"/>
</dbReference>
<reference evidence="7 8" key="1">
    <citation type="submission" date="2015-11" db="EMBL/GenBank/DDBJ databases">
        <title>Genome Sequence of Bacillus simplex strain VanAntwerpen2.</title>
        <authorList>
            <person name="Couger M.B."/>
        </authorList>
    </citation>
    <scope>NUCLEOTIDE SEQUENCE [LARGE SCALE GENOMIC DNA]</scope>
    <source>
        <strain evidence="7 8">VanAntwerpen02</strain>
    </source>
</reference>
<comment type="caution">
    <text evidence="7">The sequence shown here is derived from an EMBL/GenBank/DDBJ whole genome shotgun (WGS) entry which is preliminary data.</text>
</comment>
<evidence type="ECO:0000256" key="2">
    <source>
        <dbReference type="ARBA" id="ARBA00010199"/>
    </source>
</evidence>
<comment type="similarity">
    <text evidence="2">Belongs to the multi antimicrobial extrusion (MATE) (TC 2.A.66.1) family.</text>
</comment>
<gene>
    <name evidence="7" type="ORF">AS888_07480</name>
</gene>
<dbReference type="Pfam" id="PF01554">
    <property type="entry name" value="MatE"/>
    <property type="match status" value="2"/>
</dbReference>
<dbReference type="AlphaFoldDB" id="A0A109MVD5"/>
<keyword evidence="5 6" id="KW-0472">Membrane</keyword>
<evidence type="ECO:0000256" key="4">
    <source>
        <dbReference type="ARBA" id="ARBA00022989"/>
    </source>
</evidence>
<evidence type="ECO:0000313" key="7">
    <source>
        <dbReference type="EMBL" id="KWW16123.1"/>
    </source>
</evidence>
<feature type="transmembrane region" description="Helical" evidence="6">
    <location>
        <begin position="185"/>
        <end position="208"/>
    </location>
</feature>
<dbReference type="PANTHER" id="PTHR42893:SF46">
    <property type="entry name" value="PROTEIN DETOXIFICATION 44, CHLOROPLASTIC"/>
    <property type="match status" value="1"/>
</dbReference>
<feature type="transmembrane region" description="Helical" evidence="6">
    <location>
        <begin position="403"/>
        <end position="424"/>
    </location>
</feature>
<feature type="transmembrane region" description="Helical" evidence="6">
    <location>
        <begin position="381"/>
        <end position="397"/>
    </location>
</feature>
<evidence type="ECO:0000256" key="3">
    <source>
        <dbReference type="ARBA" id="ARBA00022692"/>
    </source>
</evidence>
<dbReference type="InterPro" id="IPR044644">
    <property type="entry name" value="DinF-like"/>
</dbReference>
<dbReference type="Proteomes" id="UP000064189">
    <property type="component" value="Unassembled WGS sequence"/>
</dbReference>
<evidence type="ECO:0000256" key="5">
    <source>
        <dbReference type="ARBA" id="ARBA00023136"/>
    </source>
</evidence>
<feature type="transmembrane region" description="Helical" evidence="6">
    <location>
        <begin position="275"/>
        <end position="294"/>
    </location>
</feature>
<keyword evidence="3 6" id="KW-0812">Transmembrane</keyword>
<protein>
    <submittedName>
        <fullName evidence="7">MATE family efflux transporter</fullName>
    </submittedName>
</protein>
<proteinExistence type="inferred from homology"/>
<keyword evidence="8" id="KW-1185">Reference proteome</keyword>
<dbReference type="CDD" id="cd13136">
    <property type="entry name" value="MATE_DinF_like"/>
    <property type="match status" value="1"/>
</dbReference>
<keyword evidence="4 6" id="KW-1133">Transmembrane helix</keyword>
<accession>A0A109MVD5</accession>
<dbReference type="NCBIfam" id="TIGR00797">
    <property type="entry name" value="matE"/>
    <property type="match status" value="1"/>
</dbReference>
<evidence type="ECO:0000313" key="8">
    <source>
        <dbReference type="Proteomes" id="UP000064189"/>
    </source>
</evidence>
<feature type="transmembrane region" description="Helical" evidence="6">
    <location>
        <begin position="83"/>
        <end position="105"/>
    </location>
</feature>
<feature type="transmembrane region" description="Helical" evidence="6">
    <location>
        <begin position="236"/>
        <end position="255"/>
    </location>
</feature>
<comment type="subcellular location">
    <subcellularLocation>
        <location evidence="1">Membrane</location>
        <topology evidence="1">Multi-pass membrane protein</topology>
    </subcellularLocation>
</comment>
<dbReference type="GO" id="GO:0015297">
    <property type="term" value="F:antiporter activity"/>
    <property type="evidence" value="ECO:0007669"/>
    <property type="project" value="InterPro"/>
</dbReference>
<evidence type="ECO:0000256" key="1">
    <source>
        <dbReference type="ARBA" id="ARBA00004141"/>
    </source>
</evidence>
<feature type="transmembrane region" description="Helical" evidence="6">
    <location>
        <begin position="347"/>
        <end position="369"/>
    </location>
</feature>
<dbReference type="GO" id="GO:0005886">
    <property type="term" value="C:plasma membrane"/>
    <property type="evidence" value="ECO:0007669"/>
    <property type="project" value="TreeGrafter"/>
</dbReference>
<feature type="transmembrane region" description="Helical" evidence="6">
    <location>
        <begin position="161"/>
        <end position="179"/>
    </location>
</feature>
<name>A0A109MVD5_9BACI</name>
<dbReference type="RefSeq" id="WP_061143441.1">
    <property type="nucleotide sequence ID" value="NZ_LNNH01000036.1"/>
</dbReference>
<dbReference type="GO" id="GO:0042910">
    <property type="term" value="F:xenobiotic transmembrane transporter activity"/>
    <property type="evidence" value="ECO:0007669"/>
    <property type="project" value="InterPro"/>
</dbReference>
<dbReference type="PANTHER" id="PTHR42893">
    <property type="entry name" value="PROTEIN DETOXIFICATION 44, CHLOROPLASTIC-RELATED"/>
    <property type="match status" value="1"/>
</dbReference>
<organism evidence="7 8">
    <name type="scientific">Peribacillus simplex</name>
    <dbReference type="NCBI Taxonomy" id="1478"/>
    <lineage>
        <taxon>Bacteria</taxon>
        <taxon>Bacillati</taxon>
        <taxon>Bacillota</taxon>
        <taxon>Bacilli</taxon>
        <taxon>Bacillales</taxon>
        <taxon>Bacillaceae</taxon>
        <taxon>Peribacillus</taxon>
    </lineage>
</organism>
<evidence type="ECO:0000256" key="6">
    <source>
        <dbReference type="SAM" id="Phobius"/>
    </source>
</evidence>
<feature type="transmembrane region" description="Helical" evidence="6">
    <location>
        <begin position="40"/>
        <end position="62"/>
    </location>
</feature>
<feature type="transmembrane region" description="Helical" evidence="6">
    <location>
        <begin position="306"/>
        <end position="327"/>
    </location>
</feature>
<feature type="transmembrane region" description="Helical" evidence="6">
    <location>
        <begin position="129"/>
        <end position="149"/>
    </location>
</feature>
<sequence length="445" mass="49071">MNHRSYLALAIPLTISTITTPLLGAVDTAVVGQLPDPAYLGGVAIGTVVFNTLYWLFGFLRVSTSGFAAQALGANDEREGKFAFIRPFILALVVGISFILLQGPIERVALTLMDPDADVRVFAAEYLGIRIWGIPFTLMNYVILGWLMGMAKIKVSLLLQVLMNLMNILLALVFVHVFAMGVSGVAIATLLSEVTAFFAGLFIIWNAFQHRFEMPSLKEMVDASSIKKMMSVNRDLFIRTLCLLTVFNIFTAKGASYGTEVLAANAVLIQIHYMMAYFFDGLANASSILVGKAVGSGDKHLYKKTLFLSLQWGVITSLLMAAGYYLFGDSLLTLFTRIPGVIERAHAYGFWLILFPITASVGIVFYGVFTGATEAAPVRNSMIYSLIAFFGTLYYFVPMYQNHGLWLAFTVFSLGRSVFLALYIPQLSKKIFPKRGVRLESDQMV</sequence>
<dbReference type="EMBL" id="LNNH01000036">
    <property type="protein sequence ID" value="KWW16123.1"/>
    <property type="molecule type" value="Genomic_DNA"/>
</dbReference>